<comment type="similarity">
    <text evidence="2">Belongs to the amino acid-polyamine-organocation (APC) superfamily. Spore germination protein (SGP) (TC 2.A.3.9) family.</text>
</comment>
<evidence type="ECO:0000256" key="8">
    <source>
        <dbReference type="SAM" id="Phobius"/>
    </source>
</evidence>
<keyword evidence="3" id="KW-0813">Transport</keyword>
<dbReference type="GO" id="GO:0016020">
    <property type="term" value="C:membrane"/>
    <property type="evidence" value="ECO:0007669"/>
    <property type="project" value="UniProtKB-SubCell"/>
</dbReference>
<keyword evidence="5 8" id="KW-0812">Transmembrane</keyword>
<dbReference type="PANTHER" id="PTHR34975:SF2">
    <property type="entry name" value="SPORE GERMINATION PROTEIN A2"/>
    <property type="match status" value="1"/>
</dbReference>
<feature type="transmembrane region" description="Helical" evidence="8">
    <location>
        <begin position="217"/>
        <end position="242"/>
    </location>
</feature>
<dbReference type="Proteomes" id="UP000250369">
    <property type="component" value="Unassembled WGS sequence"/>
</dbReference>
<feature type="transmembrane region" description="Helical" evidence="8">
    <location>
        <begin position="273"/>
        <end position="296"/>
    </location>
</feature>
<evidence type="ECO:0000256" key="5">
    <source>
        <dbReference type="ARBA" id="ARBA00022692"/>
    </source>
</evidence>
<feature type="transmembrane region" description="Helical" evidence="8">
    <location>
        <begin position="336"/>
        <end position="355"/>
    </location>
</feature>
<evidence type="ECO:0000256" key="6">
    <source>
        <dbReference type="ARBA" id="ARBA00022989"/>
    </source>
</evidence>
<organism evidence="9 10">
    <name type="scientific">Paenibacillus contaminans</name>
    <dbReference type="NCBI Taxonomy" id="450362"/>
    <lineage>
        <taxon>Bacteria</taxon>
        <taxon>Bacillati</taxon>
        <taxon>Bacillota</taxon>
        <taxon>Bacilli</taxon>
        <taxon>Bacillales</taxon>
        <taxon>Paenibacillaceae</taxon>
        <taxon>Paenibacillus</taxon>
    </lineage>
</organism>
<dbReference type="NCBIfam" id="TIGR00912">
    <property type="entry name" value="2A0309"/>
    <property type="match status" value="1"/>
</dbReference>
<evidence type="ECO:0000313" key="10">
    <source>
        <dbReference type="Proteomes" id="UP000250369"/>
    </source>
</evidence>
<comment type="caution">
    <text evidence="9">The sequence shown here is derived from an EMBL/GenBank/DDBJ whole genome shotgun (WGS) entry which is preliminary data.</text>
</comment>
<evidence type="ECO:0000256" key="2">
    <source>
        <dbReference type="ARBA" id="ARBA00007998"/>
    </source>
</evidence>
<feature type="transmembrane region" description="Helical" evidence="8">
    <location>
        <begin position="40"/>
        <end position="61"/>
    </location>
</feature>
<keyword evidence="6 8" id="KW-1133">Transmembrane helix</keyword>
<feature type="transmembrane region" description="Helical" evidence="8">
    <location>
        <begin position="120"/>
        <end position="138"/>
    </location>
</feature>
<dbReference type="Gene3D" id="1.20.1740.10">
    <property type="entry name" value="Amino acid/polyamine transporter I"/>
    <property type="match status" value="1"/>
</dbReference>
<proteinExistence type="inferred from homology"/>
<evidence type="ECO:0000256" key="3">
    <source>
        <dbReference type="ARBA" id="ARBA00022448"/>
    </source>
</evidence>
<dbReference type="OrthoDB" id="2078716at2"/>
<gene>
    <name evidence="9" type="ORF">DQG23_32170</name>
</gene>
<evidence type="ECO:0000256" key="7">
    <source>
        <dbReference type="ARBA" id="ARBA00023136"/>
    </source>
</evidence>
<keyword evidence="10" id="KW-1185">Reference proteome</keyword>
<comment type="subcellular location">
    <subcellularLocation>
        <location evidence="1">Membrane</location>
        <topology evidence="1">Multi-pass membrane protein</topology>
    </subcellularLocation>
</comment>
<dbReference type="AlphaFoldDB" id="A0A329M6D9"/>
<accession>A0A329M6D9</accession>
<feature type="transmembrane region" description="Helical" evidence="8">
    <location>
        <begin position="183"/>
        <end position="205"/>
    </location>
</feature>
<dbReference type="EMBL" id="QMFB01000027">
    <property type="protein sequence ID" value="RAV14223.1"/>
    <property type="molecule type" value="Genomic_DNA"/>
</dbReference>
<feature type="transmembrane region" description="Helical" evidence="8">
    <location>
        <begin position="145"/>
        <end position="163"/>
    </location>
</feature>
<feature type="transmembrane region" description="Helical" evidence="8">
    <location>
        <begin position="308"/>
        <end position="330"/>
    </location>
</feature>
<protein>
    <submittedName>
        <fullName evidence="9">Spore gernimation protein</fullName>
    </submittedName>
</protein>
<keyword evidence="7 8" id="KW-0472">Membrane</keyword>
<feature type="transmembrane region" description="Helical" evidence="8">
    <location>
        <begin position="12"/>
        <end position="34"/>
    </location>
</feature>
<dbReference type="Pfam" id="PF03845">
    <property type="entry name" value="Spore_permease"/>
    <property type="match status" value="1"/>
</dbReference>
<name>A0A329M6D9_9BACL</name>
<evidence type="ECO:0000313" key="9">
    <source>
        <dbReference type="EMBL" id="RAV14223.1"/>
    </source>
</evidence>
<evidence type="ECO:0000256" key="1">
    <source>
        <dbReference type="ARBA" id="ARBA00004141"/>
    </source>
</evidence>
<keyword evidence="4" id="KW-0309">Germination</keyword>
<dbReference type="InterPro" id="IPR004761">
    <property type="entry name" value="Spore_GerAB"/>
</dbReference>
<reference evidence="9 10" key="1">
    <citation type="journal article" date="2009" name="Int. J. Syst. Evol. Microbiol.">
        <title>Paenibacillus contaminans sp. nov., isolated from a contaminated laboratory plate.</title>
        <authorList>
            <person name="Chou J.H."/>
            <person name="Lee J.H."/>
            <person name="Lin M.C."/>
            <person name="Chang P.S."/>
            <person name="Arun A.B."/>
            <person name="Young C.C."/>
            <person name="Chen W.M."/>
        </authorList>
    </citation>
    <scope>NUCLEOTIDE SEQUENCE [LARGE SCALE GENOMIC DNA]</scope>
    <source>
        <strain evidence="9 10">CKOBP-6</strain>
    </source>
</reference>
<feature type="transmembrane region" description="Helical" evidence="8">
    <location>
        <begin position="81"/>
        <end position="100"/>
    </location>
</feature>
<dbReference type="PANTHER" id="PTHR34975">
    <property type="entry name" value="SPORE GERMINATION PROTEIN A2"/>
    <property type="match status" value="1"/>
</dbReference>
<dbReference type="GO" id="GO:0009847">
    <property type="term" value="P:spore germination"/>
    <property type="evidence" value="ECO:0007669"/>
    <property type="project" value="InterPro"/>
</dbReference>
<sequence length="366" mass="41063">MLEHGKISIRQFTLLVTIFTIGSSILVVPSGLAAEAKQDAWIAAIVGLLLSMPLIYLYNALGCRFPKLTLAEYSEQILGKWLGKLVSLLFMGYFFVVTALLLREIGDFMTTQIYPETPIAFIHILFLAVVIMAVRYGLEPLTRACEIFLPWILLLCVVLFVFLSPNMKFHNMQPVLENGIKPLLRAVYSLMGLPFLELAVFLMIFPYVNRPRAVKKAFYGGTLAGGIVIVLITLLSILVIGADLTHRQLYPSYALAQTINVGGFFQRVEAMMAAIWLLTIFFKLTVCFYASLLGFAQTLRLKDYRFLTLPYAMLTLVLSIAAIPSTTYFNNFVARMWTPFSLTFGLVLPLVLLGVHSLQKNFKRSS</sequence>
<evidence type="ECO:0000256" key="4">
    <source>
        <dbReference type="ARBA" id="ARBA00022544"/>
    </source>
</evidence>
<dbReference type="RefSeq" id="WP_113035132.1">
    <property type="nucleotide sequence ID" value="NZ_QMFB01000027.1"/>
</dbReference>